<proteinExistence type="predicted"/>
<feature type="transmembrane region" description="Helical" evidence="2">
    <location>
        <begin position="164"/>
        <end position="188"/>
    </location>
</feature>
<reference evidence="4" key="1">
    <citation type="submission" date="2021-06" db="EMBL/GenBank/DDBJ databases">
        <title>Comparative genomics, transcriptomics and evolutionary studies reveal genomic signatures of adaptation to plant cell wall in hemibiotrophic fungi.</title>
        <authorList>
            <consortium name="DOE Joint Genome Institute"/>
            <person name="Baroncelli R."/>
            <person name="Diaz J.F."/>
            <person name="Benocci T."/>
            <person name="Peng M."/>
            <person name="Battaglia E."/>
            <person name="Haridas S."/>
            <person name="Andreopoulos W."/>
            <person name="Labutti K."/>
            <person name="Pangilinan J."/>
            <person name="Floch G.L."/>
            <person name="Makela M.R."/>
            <person name="Henrissat B."/>
            <person name="Grigoriev I.V."/>
            <person name="Crouch J.A."/>
            <person name="De Vries R.P."/>
            <person name="Sukno S.A."/>
            <person name="Thon M.R."/>
        </authorList>
    </citation>
    <scope>NUCLEOTIDE SEQUENCE</scope>
    <source>
        <strain evidence="4">CBS 193.32</strain>
    </source>
</reference>
<dbReference type="GeneID" id="85465432"/>
<protein>
    <recommendedName>
        <fullName evidence="3">Letm1 RBD domain-containing protein</fullName>
    </recommendedName>
</protein>
<evidence type="ECO:0000313" key="4">
    <source>
        <dbReference type="EMBL" id="KAK1700562.1"/>
    </source>
</evidence>
<name>A0AAJ0AYC2_9PEZI</name>
<dbReference type="InterPro" id="IPR033122">
    <property type="entry name" value="LETM1-like_RBD"/>
</dbReference>
<dbReference type="EMBL" id="JAHMHR010000002">
    <property type="protein sequence ID" value="KAK1700562.1"/>
    <property type="molecule type" value="Genomic_DNA"/>
</dbReference>
<accession>A0AAJ0AYC2</accession>
<evidence type="ECO:0000256" key="2">
    <source>
        <dbReference type="SAM" id="Phobius"/>
    </source>
</evidence>
<dbReference type="Pfam" id="PF07766">
    <property type="entry name" value="LETM1_RBD"/>
    <property type="match status" value="1"/>
</dbReference>
<dbReference type="GO" id="GO:0043022">
    <property type="term" value="F:ribosome binding"/>
    <property type="evidence" value="ECO:0007669"/>
    <property type="project" value="InterPro"/>
</dbReference>
<sequence length="364" mass="40490">MNHGTTLRAMRAPSSLLCGGNSSSSIGSSLHTSFLFTPIARQATPYRRLASSLTPEEPSYSSTASRDKVNAIASSRPAALDLPEKKPDASKISHLYETGKAYIKFYKTGLKAVFSNRRHIQDVIRAKSTTVEGFRAPSVFTPGVIPQGFSRADWMLLWRVRHDVLRVPLFGLVLLVCGEFTPLIVIFVDGVVPYTCRLPRQIDASFSQAEERRHKSFADFERAAPLGVAGTQGTAARAPARKHVLRSLHMPGMMWDKIGFIPPGMWATKGKLRMAFLEGDDRLLARDGGAAALDEAEVKIAATERGIDCAGRGDKELRELLDEWLRLTEAEESAERRKRMTVLLTTRTENWPKDRDFALPEWHL</sequence>
<dbReference type="PROSITE" id="PS51758">
    <property type="entry name" value="LETM1_RBD"/>
    <property type="match status" value="1"/>
</dbReference>
<gene>
    <name evidence="4" type="ORF">BDP55DRAFT_763409</name>
</gene>
<dbReference type="RefSeq" id="XP_060436319.1">
    <property type="nucleotide sequence ID" value="XM_060580906.1"/>
</dbReference>
<dbReference type="AlphaFoldDB" id="A0AAJ0AYC2"/>
<feature type="domain" description="Letm1 RBD" evidence="3">
    <location>
        <begin position="182"/>
        <end position="364"/>
    </location>
</feature>
<organism evidence="4 5">
    <name type="scientific">Colletotrichum godetiae</name>
    <dbReference type="NCBI Taxonomy" id="1209918"/>
    <lineage>
        <taxon>Eukaryota</taxon>
        <taxon>Fungi</taxon>
        <taxon>Dikarya</taxon>
        <taxon>Ascomycota</taxon>
        <taxon>Pezizomycotina</taxon>
        <taxon>Sordariomycetes</taxon>
        <taxon>Hypocreomycetidae</taxon>
        <taxon>Glomerellales</taxon>
        <taxon>Glomerellaceae</taxon>
        <taxon>Colletotrichum</taxon>
        <taxon>Colletotrichum acutatum species complex</taxon>
    </lineage>
</organism>
<evidence type="ECO:0000313" key="5">
    <source>
        <dbReference type="Proteomes" id="UP001224890"/>
    </source>
</evidence>
<keyword evidence="1" id="KW-0496">Mitochondrion</keyword>
<evidence type="ECO:0000259" key="3">
    <source>
        <dbReference type="PROSITE" id="PS51758"/>
    </source>
</evidence>
<keyword evidence="2" id="KW-1133">Transmembrane helix</keyword>
<evidence type="ECO:0000256" key="1">
    <source>
        <dbReference type="PROSITE-ProRule" id="PRU01094"/>
    </source>
</evidence>
<keyword evidence="5" id="KW-1185">Reference proteome</keyword>
<dbReference type="Proteomes" id="UP001224890">
    <property type="component" value="Unassembled WGS sequence"/>
</dbReference>
<keyword evidence="2" id="KW-0812">Transmembrane</keyword>
<keyword evidence="2" id="KW-0472">Membrane</keyword>
<comment type="caution">
    <text evidence="4">The sequence shown here is derived from an EMBL/GenBank/DDBJ whole genome shotgun (WGS) entry which is preliminary data.</text>
</comment>